<proteinExistence type="predicted"/>
<dbReference type="EMBL" id="JAUEPP010000002">
    <property type="protein sequence ID" value="KAK3350808.1"/>
    <property type="molecule type" value="Genomic_DNA"/>
</dbReference>
<gene>
    <name evidence="1" type="ORF">B0H65DRAFT_537063</name>
</gene>
<dbReference type="RefSeq" id="XP_062684103.1">
    <property type="nucleotide sequence ID" value="XM_062829066.1"/>
</dbReference>
<organism evidence="1 2">
    <name type="scientific">Neurospora tetraspora</name>
    <dbReference type="NCBI Taxonomy" id="94610"/>
    <lineage>
        <taxon>Eukaryota</taxon>
        <taxon>Fungi</taxon>
        <taxon>Dikarya</taxon>
        <taxon>Ascomycota</taxon>
        <taxon>Pezizomycotina</taxon>
        <taxon>Sordariomycetes</taxon>
        <taxon>Sordariomycetidae</taxon>
        <taxon>Sordariales</taxon>
        <taxon>Sordariaceae</taxon>
        <taxon>Neurospora</taxon>
    </lineage>
</organism>
<protein>
    <submittedName>
        <fullName evidence="1">Uncharacterized protein</fullName>
    </submittedName>
</protein>
<reference evidence="1" key="1">
    <citation type="journal article" date="2023" name="Mol. Phylogenet. Evol.">
        <title>Genome-scale phylogeny and comparative genomics of the fungal order Sordariales.</title>
        <authorList>
            <person name="Hensen N."/>
            <person name="Bonometti L."/>
            <person name="Westerberg I."/>
            <person name="Brannstrom I.O."/>
            <person name="Guillou S."/>
            <person name="Cros-Aarteil S."/>
            <person name="Calhoun S."/>
            <person name="Haridas S."/>
            <person name="Kuo A."/>
            <person name="Mondo S."/>
            <person name="Pangilinan J."/>
            <person name="Riley R."/>
            <person name="LaButti K."/>
            <person name="Andreopoulos B."/>
            <person name="Lipzen A."/>
            <person name="Chen C."/>
            <person name="Yan M."/>
            <person name="Daum C."/>
            <person name="Ng V."/>
            <person name="Clum A."/>
            <person name="Steindorff A."/>
            <person name="Ohm R.A."/>
            <person name="Martin F."/>
            <person name="Silar P."/>
            <person name="Natvig D.O."/>
            <person name="Lalanne C."/>
            <person name="Gautier V."/>
            <person name="Ament-Velasquez S.L."/>
            <person name="Kruys A."/>
            <person name="Hutchinson M.I."/>
            <person name="Powell A.J."/>
            <person name="Barry K."/>
            <person name="Miller A.N."/>
            <person name="Grigoriev I.V."/>
            <person name="Debuchy R."/>
            <person name="Gladieux P."/>
            <person name="Hiltunen Thoren M."/>
            <person name="Johannesson H."/>
        </authorList>
    </citation>
    <scope>NUCLEOTIDE SEQUENCE</scope>
    <source>
        <strain evidence="1">CBS 560.94</strain>
    </source>
</reference>
<sequence>MDDGMENETRGAQLGCDLEGRKEQCAPGRKEQKLNRYKVLNETVTRSPGETEQEPLSTRRLFGGKALVRGMCAERGLNRGHKRDRHPMTGGWEGEGPVESIAPDTAQVRQYATVLAQEVIKSLTGATMTAGTSSSRQSITDETLDDGGGDDNFVLTFADVEDVGCRYTKTVWGYIPTPTRRNMPCLRYDDPVLTDRFDRQSHLIVNFQPYHQHS</sequence>
<comment type="caution">
    <text evidence="1">The sequence shown here is derived from an EMBL/GenBank/DDBJ whole genome shotgun (WGS) entry which is preliminary data.</text>
</comment>
<reference evidence="1" key="2">
    <citation type="submission" date="2023-06" db="EMBL/GenBank/DDBJ databases">
        <authorList>
            <consortium name="Lawrence Berkeley National Laboratory"/>
            <person name="Haridas S."/>
            <person name="Hensen N."/>
            <person name="Bonometti L."/>
            <person name="Westerberg I."/>
            <person name="Brannstrom I.O."/>
            <person name="Guillou S."/>
            <person name="Cros-Aarteil S."/>
            <person name="Calhoun S."/>
            <person name="Kuo A."/>
            <person name="Mondo S."/>
            <person name="Pangilinan J."/>
            <person name="Riley R."/>
            <person name="Labutti K."/>
            <person name="Andreopoulos B."/>
            <person name="Lipzen A."/>
            <person name="Chen C."/>
            <person name="Yanf M."/>
            <person name="Daum C."/>
            <person name="Ng V."/>
            <person name="Clum A."/>
            <person name="Steindorff A."/>
            <person name="Ohm R."/>
            <person name="Martin F."/>
            <person name="Silar P."/>
            <person name="Natvig D."/>
            <person name="Lalanne C."/>
            <person name="Gautier V."/>
            <person name="Ament-Velasquez S.L."/>
            <person name="Kruys A."/>
            <person name="Hutchinson M.I."/>
            <person name="Powell A.J."/>
            <person name="Barry K."/>
            <person name="Miller A.N."/>
            <person name="Grigoriev I.V."/>
            <person name="Debuchy R."/>
            <person name="Gladieux P."/>
            <person name="Thoren M.H."/>
            <person name="Johannesson H."/>
        </authorList>
    </citation>
    <scope>NUCLEOTIDE SEQUENCE</scope>
    <source>
        <strain evidence="1">CBS 560.94</strain>
    </source>
</reference>
<accession>A0AAE0JJZ7</accession>
<dbReference type="Proteomes" id="UP001278500">
    <property type="component" value="Unassembled WGS sequence"/>
</dbReference>
<dbReference type="AlphaFoldDB" id="A0AAE0JJZ7"/>
<keyword evidence="2" id="KW-1185">Reference proteome</keyword>
<dbReference type="GeneID" id="87866220"/>
<name>A0AAE0JJZ7_9PEZI</name>
<evidence type="ECO:0000313" key="2">
    <source>
        <dbReference type="Proteomes" id="UP001278500"/>
    </source>
</evidence>
<evidence type="ECO:0000313" key="1">
    <source>
        <dbReference type="EMBL" id="KAK3350808.1"/>
    </source>
</evidence>